<reference evidence="1 2" key="1">
    <citation type="submission" date="2024-02" db="EMBL/GenBank/DDBJ databases">
        <authorList>
            <person name="Chen Y."/>
            <person name="Shah S."/>
            <person name="Dougan E. K."/>
            <person name="Thang M."/>
            <person name="Chan C."/>
        </authorList>
    </citation>
    <scope>NUCLEOTIDE SEQUENCE [LARGE SCALE GENOMIC DNA]</scope>
</reference>
<evidence type="ECO:0000313" key="1">
    <source>
        <dbReference type="EMBL" id="CAK9021604.1"/>
    </source>
</evidence>
<sequence>MNASQKKLEARKPFLFRKICFKRSIHVSGGKFLDLSKKQNEKTEVWVKDTSQKRLLVEAWGKAFGDQLEGIGTERVICLMNFSIKAETDGSVCLTGEYAGTSARGSAFIVVPEASEVLELFKEVEVEGGEAISSPWQPSGPTTMSPDGPCFTSCIASVRNSSLAWGDDALQPVASQRGKAGGGVPAPPEVWLPEVVRVFICGAWLSDVRDAEIMYRPCTVCKKKVPEGSEWCAQMDCTGKASADKTVFTAVSISDFTGCLQHVLIRTTEFLQFTGFADLAALEQCLVSEGHMSLPFRARADIILGSQRATTYGATTVANFEVLKVMPGLLLPWNTDGRPAGEVRRGERQNRLVEKRVGTMQAQMGHILPIASLRDFEKTPVGLRHKPTKSTPEQITMVIAAKDKPKPEIFDGAVLVRHCEVISLCDPDKRVFETEAMCTLADMFVYNMGDGKPRYVVGTVRAVSDKSLVLVVSRTFALEMDAEQAAKLHADEIQHAGAVQIRKGSKQKAEALMAQTPMKKPYLGPA</sequence>
<evidence type="ECO:0000313" key="2">
    <source>
        <dbReference type="Proteomes" id="UP001642484"/>
    </source>
</evidence>
<protein>
    <submittedName>
        <fullName evidence="1">Uncharacterized protein</fullName>
    </submittedName>
</protein>
<proteinExistence type="predicted"/>
<dbReference type="Proteomes" id="UP001642484">
    <property type="component" value="Unassembled WGS sequence"/>
</dbReference>
<gene>
    <name evidence="1" type="ORF">CCMP2556_LOCUS14493</name>
</gene>
<organism evidence="1 2">
    <name type="scientific">Durusdinium trenchii</name>
    <dbReference type="NCBI Taxonomy" id="1381693"/>
    <lineage>
        <taxon>Eukaryota</taxon>
        <taxon>Sar</taxon>
        <taxon>Alveolata</taxon>
        <taxon>Dinophyceae</taxon>
        <taxon>Suessiales</taxon>
        <taxon>Symbiodiniaceae</taxon>
        <taxon>Durusdinium</taxon>
    </lineage>
</organism>
<accession>A0ABP0K4U4</accession>
<keyword evidence="2" id="KW-1185">Reference proteome</keyword>
<comment type="caution">
    <text evidence="1">The sequence shown here is derived from an EMBL/GenBank/DDBJ whole genome shotgun (WGS) entry which is preliminary data.</text>
</comment>
<dbReference type="EMBL" id="CAXAMN010007446">
    <property type="protein sequence ID" value="CAK9021604.1"/>
    <property type="molecule type" value="Genomic_DNA"/>
</dbReference>
<name>A0ABP0K4U4_9DINO</name>